<evidence type="ECO:0000256" key="5">
    <source>
        <dbReference type="ARBA" id="ARBA00022692"/>
    </source>
</evidence>
<dbReference type="Gene3D" id="1.20.1440.180">
    <property type="entry name" value="KEN domain"/>
    <property type="match status" value="1"/>
</dbReference>
<dbReference type="VEuPathDB" id="FungiDB:Malapachy_3550"/>
<feature type="compositionally biased region" description="Low complexity" evidence="12">
    <location>
        <begin position="613"/>
        <end position="625"/>
    </location>
</feature>
<feature type="compositionally biased region" description="Low complexity" evidence="12">
    <location>
        <begin position="545"/>
        <end position="568"/>
    </location>
</feature>
<evidence type="ECO:0000256" key="4">
    <source>
        <dbReference type="ARBA" id="ARBA00022679"/>
    </source>
</evidence>
<dbReference type="Pfam" id="PF06479">
    <property type="entry name" value="Ribonuc_2-5A"/>
    <property type="match status" value="1"/>
</dbReference>
<dbReference type="Pfam" id="PF00069">
    <property type="entry name" value="Pkinase"/>
    <property type="match status" value="1"/>
</dbReference>
<name>A0A0M8MNV4_9BASI</name>
<evidence type="ECO:0000256" key="13">
    <source>
        <dbReference type="SAM" id="SignalP"/>
    </source>
</evidence>
<evidence type="ECO:0000256" key="2">
    <source>
        <dbReference type="ARBA" id="ARBA00012513"/>
    </source>
</evidence>
<dbReference type="InterPro" id="IPR010513">
    <property type="entry name" value="KEN_dom"/>
</dbReference>
<dbReference type="GeneID" id="28729894"/>
<dbReference type="FunFam" id="3.30.200.20:FF:000077">
    <property type="entry name" value="Putative Serine/threonine-protein kinase/endoribonuclease IRE1"/>
    <property type="match status" value="1"/>
</dbReference>
<dbReference type="GO" id="GO:0051082">
    <property type="term" value="F:unfolded protein binding"/>
    <property type="evidence" value="ECO:0007669"/>
    <property type="project" value="TreeGrafter"/>
</dbReference>
<keyword evidence="3" id="KW-0723">Serine/threonine-protein kinase</keyword>
<dbReference type="SUPFAM" id="SSF50998">
    <property type="entry name" value="Quinoprotein alcohol dehydrogenase-like"/>
    <property type="match status" value="1"/>
</dbReference>
<evidence type="ECO:0000259" key="15">
    <source>
        <dbReference type="PROSITE" id="PS51392"/>
    </source>
</evidence>
<feature type="signal peptide" evidence="13">
    <location>
        <begin position="1"/>
        <end position="27"/>
    </location>
</feature>
<evidence type="ECO:0000313" key="17">
    <source>
        <dbReference type="Proteomes" id="UP000037751"/>
    </source>
</evidence>
<evidence type="ECO:0000256" key="11">
    <source>
        <dbReference type="ARBA" id="ARBA00023136"/>
    </source>
</evidence>
<dbReference type="GO" id="GO:0070059">
    <property type="term" value="P:intrinsic apoptotic signaling pathway in response to endoplasmic reticulum stress"/>
    <property type="evidence" value="ECO:0007669"/>
    <property type="project" value="TreeGrafter"/>
</dbReference>
<dbReference type="SUPFAM" id="SSF56112">
    <property type="entry name" value="Protein kinase-like (PK-like)"/>
    <property type="match status" value="1"/>
</dbReference>
<gene>
    <name evidence="16" type="ORF">Malapachy_3550</name>
</gene>
<feature type="domain" description="KEN" evidence="15">
    <location>
        <begin position="904"/>
        <end position="1037"/>
    </location>
</feature>
<feature type="compositionally biased region" description="Basic residues" evidence="12">
    <location>
        <begin position="588"/>
        <end position="597"/>
    </location>
</feature>
<keyword evidence="8 16" id="KW-0418">Kinase</keyword>
<dbReference type="GO" id="GO:0006397">
    <property type="term" value="P:mRNA processing"/>
    <property type="evidence" value="ECO:0007669"/>
    <property type="project" value="InterPro"/>
</dbReference>
<keyword evidence="6 13" id="KW-0732">Signal</keyword>
<evidence type="ECO:0000256" key="12">
    <source>
        <dbReference type="SAM" id="MobiDB-lite"/>
    </source>
</evidence>
<keyword evidence="7" id="KW-0547">Nucleotide-binding</keyword>
<dbReference type="SMART" id="SM00220">
    <property type="entry name" value="S_TKc"/>
    <property type="match status" value="1"/>
</dbReference>
<keyword evidence="17" id="KW-1185">Reference proteome</keyword>
<dbReference type="Gene3D" id="1.10.510.10">
    <property type="entry name" value="Transferase(Phosphotransferase) domain 1"/>
    <property type="match status" value="1"/>
</dbReference>
<dbReference type="GO" id="GO:1990604">
    <property type="term" value="C:IRE1-TRAF2-ASK1 complex"/>
    <property type="evidence" value="ECO:0007669"/>
    <property type="project" value="TreeGrafter"/>
</dbReference>
<dbReference type="Proteomes" id="UP000037751">
    <property type="component" value="Unassembled WGS sequence"/>
</dbReference>
<evidence type="ECO:0000259" key="14">
    <source>
        <dbReference type="PROSITE" id="PS50011"/>
    </source>
</evidence>
<dbReference type="GO" id="GO:0004674">
    <property type="term" value="F:protein serine/threonine kinase activity"/>
    <property type="evidence" value="ECO:0007669"/>
    <property type="project" value="UniProtKB-KW"/>
</dbReference>
<dbReference type="RefSeq" id="XP_017993898.1">
    <property type="nucleotide sequence ID" value="XM_018138018.1"/>
</dbReference>
<evidence type="ECO:0000256" key="3">
    <source>
        <dbReference type="ARBA" id="ARBA00022527"/>
    </source>
</evidence>
<evidence type="ECO:0000256" key="1">
    <source>
        <dbReference type="ARBA" id="ARBA00004479"/>
    </source>
</evidence>
<dbReference type="PANTHER" id="PTHR13954">
    <property type="entry name" value="IRE1-RELATED"/>
    <property type="match status" value="1"/>
</dbReference>
<dbReference type="AlphaFoldDB" id="A0A0M8MNV4"/>
<evidence type="ECO:0000256" key="9">
    <source>
        <dbReference type="ARBA" id="ARBA00022840"/>
    </source>
</evidence>
<reference evidence="16 17" key="1">
    <citation type="submission" date="2015-07" db="EMBL/GenBank/DDBJ databases">
        <title>Draft Genome Sequence of Malassezia furfur CBS1878 and Malassezia pachydermatis CBS1879.</title>
        <authorList>
            <person name="Triana S."/>
            <person name="Ohm R."/>
            <person name="Gonzalez A."/>
            <person name="DeCock H."/>
            <person name="Restrepo S."/>
            <person name="Celis A."/>
        </authorList>
    </citation>
    <scope>NUCLEOTIDE SEQUENCE [LARGE SCALE GENOMIC DNA]</scope>
    <source>
        <strain evidence="16 17">CBS 1879</strain>
    </source>
</reference>
<dbReference type="InterPro" id="IPR045133">
    <property type="entry name" value="IRE1/2-like"/>
</dbReference>
<dbReference type="SMART" id="SM00580">
    <property type="entry name" value="PUG"/>
    <property type="match status" value="1"/>
</dbReference>
<comment type="subcellular location">
    <subcellularLocation>
        <location evidence="1">Membrane</location>
        <topology evidence="1">Single-pass type I membrane protein</topology>
    </subcellularLocation>
</comment>
<keyword evidence="9" id="KW-0067">ATP-binding</keyword>
<dbReference type="SMART" id="SM00564">
    <property type="entry name" value="PQQ"/>
    <property type="match status" value="2"/>
</dbReference>
<dbReference type="InterPro" id="IPR008271">
    <property type="entry name" value="Ser/Thr_kinase_AS"/>
</dbReference>
<feature type="region of interest" description="Disordered" evidence="12">
    <location>
        <begin position="542"/>
        <end position="628"/>
    </location>
</feature>
<evidence type="ECO:0000256" key="8">
    <source>
        <dbReference type="ARBA" id="ARBA00022777"/>
    </source>
</evidence>
<dbReference type="STRING" id="77020.A0A0M8MNV4"/>
<dbReference type="EC" id="2.7.11.1" evidence="2"/>
<evidence type="ECO:0000256" key="6">
    <source>
        <dbReference type="ARBA" id="ARBA00022729"/>
    </source>
</evidence>
<dbReference type="EMBL" id="LGAV01000001">
    <property type="protein sequence ID" value="KOS16266.1"/>
    <property type="molecule type" value="Genomic_DNA"/>
</dbReference>
<keyword evidence="11" id="KW-0472">Membrane</keyword>
<keyword evidence="4" id="KW-0808">Transferase</keyword>
<feature type="domain" description="Protein kinase" evidence="14">
    <location>
        <begin position="636"/>
        <end position="901"/>
    </location>
</feature>
<protein>
    <recommendedName>
        <fullName evidence="2">non-specific serine/threonine protein kinase</fullName>
        <ecNumber evidence="2">2.7.11.1</ecNumber>
    </recommendedName>
</protein>
<dbReference type="Gene3D" id="2.130.10.10">
    <property type="entry name" value="YVTN repeat-like/Quinoprotein amine dehydrogenase"/>
    <property type="match status" value="1"/>
</dbReference>
<evidence type="ECO:0000256" key="10">
    <source>
        <dbReference type="ARBA" id="ARBA00022989"/>
    </source>
</evidence>
<dbReference type="CDD" id="cd10422">
    <property type="entry name" value="RNase_Ire1"/>
    <property type="match status" value="1"/>
</dbReference>
<dbReference type="PROSITE" id="PS00108">
    <property type="entry name" value="PROTEIN_KINASE_ST"/>
    <property type="match status" value="1"/>
</dbReference>
<keyword evidence="10" id="KW-1133">Transmembrane helix</keyword>
<proteinExistence type="predicted"/>
<dbReference type="OrthoDB" id="63989at2759"/>
<keyword evidence="5" id="KW-0812">Transmembrane</keyword>
<accession>A0A0M8MNV4</accession>
<evidence type="ECO:0000313" key="16">
    <source>
        <dbReference type="EMBL" id="KOS16266.1"/>
    </source>
</evidence>
<evidence type="ECO:0000256" key="7">
    <source>
        <dbReference type="ARBA" id="ARBA00022741"/>
    </source>
</evidence>
<dbReference type="InterPro" id="IPR038357">
    <property type="entry name" value="KEN_sf"/>
</dbReference>
<dbReference type="InterPro" id="IPR018391">
    <property type="entry name" value="PQQ_b-propeller_rpt"/>
</dbReference>
<sequence length="1039" mass="114101">MARLGAWARRLGVLCLLVVCAVPLVYASSREIARADVDTRFPYAVLPTDPIVLHDLELSNVLVLTTLDGSLHGLDRTSGHTLWSLRSDAQSDEGYPIVSSTIGTRTMAQLAHDAMTQGDPTLVRLLQGEGLYIVEPSSGGDLYLLRVPIGASKPHLEKLPFSLPQLVSMSPFSLSTDDTRIFVADKHTSLVELNVFTGKIRATYHSRDRDAYPQANPAAPDTSASAFVYTDHGASADMPLDDDALESPWVYMGRTDYTLRVHTRGAPDAAQTLRYRVFGPNMADRDIVQLWEQTSQPVDARAVLVSPENATVLCYDVHHLSSSRRASAQGLPPVVWTRDLSSPALDVFDVVFAPPTTTSLHAPLLRPVLVPHRTGALPALLEQAHRRPTSDMATYVGLAPDGSLYALGHEHVPLVDMASIASVLQEGNELTHLPTTGSPTNLLRAWTGSYQVPATIPPSSSIPQLGAPRPIPQLSAAPASDTWLTRRLTAQLLGFGCLLALIVRGAYLIWRDAKPPRIAWDTLSFDSTDVWQDENEIGAETTSRASIVSASPAAPAAVPAPALADTSADGLDDDEGRTEPLPDADGTKRKRRRRGKRAGAAVQARQARRDASSSEATPEASSVPAVETDALPTSLQISDDVLGYGSSGTVVFRGTFQGRAVAVKRLLRDFVQMASKEVSLLQSADNHPNVIRYYCQELTPHFLFIALEECPASLADLIERPMDHPTLAPLFEPRQAFRQVTAGLQHLHSLSIVHRDIKPGNILVTLTSQQKLRFLLSDFGISKRIDGMAPSTLTQSTHAAGTVGWRAPELLRPWKDASRVSRAVDIFSLGCVAFYMLTHGGHPFGAQYEREMHIVQQDADLSALASLGEDTVEATALLQRMIAPTPSARPTADEVARHPFFWAAQKRLAFLQDVSDRFESLERDPPAPALELLERQAVEIVGTDWRTRFDKAFLDDLGKFRTYNASSVQDLLRVIRNKKHHAQDLPLALRKQLSLMPEGFLHYFTHRFPALFMHVYQVMEQLPVLRQEPTFRAYYQDDT</sequence>
<dbReference type="InterPro" id="IPR011009">
    <property type="entry name" value="Kinase-like_dom_sf"/>
</dbReference>
<dbReference type="GO" id="GO:0036498">
    <property type="term" value="P:IRE1-mediated unfolded protein response"/>
    <property type="evidence" value="ECO:0007669"/>
    <property type="project" value="UniProtKB-ARBA"/>
</dbReference>
<dbReference type="InterPro" id="IPR000719">
    <property type="entry name" value="Prot_kinase_dom"/>
</dbReference>
<dbReference type="PROSITE" id="PS51392">
    <property type="entry name" value="KEN"/>
    <property type="match status" value="1"/>
</dbReference>
<comment type="caution">
    <text evidence="16">The sequence shown here is derived from an EMBL/GenBank/DDBJ whole genome shotgun (WGS) entry which is preliminary data.</text>
</comment>
<dbReference type="GO" id="GO:0004521">
    <property type="term" value="F:RNA endonuclease activity"/>
    <property type="evidence" value="ECO:0007669"/>
    <property type="project" value="InterPro"/>
</dbReference>
<feature type="chain" id="PRO_5005818622" description="non-specific serine/threonine protein kinase" evidence="13">
    <location>
        <begin position="28"/>
        <end position="1039"/>
    </location>
</feature>
<dbReference type="PROSITE" id="PS50011">
    <property type="entry name" value="PROTEIN_KINASE_DOM"/>
    <property type="match status" value="1"/>
</dbReference>
<dbReference type="GO" id="GO:0005524">
    <property type="term" value="F:ATP binding"/>
    <property type="evidence" value="ECO:0007669"/>
    <property type="project" value="UniProtKB-KW"/>
</dbReference>
<dbReference type="InterPro" id="IPR011047">
    <property type="entry name" value="Quinoprotein_ADH-like_sf"/>
</dbReference>
<dbReference type="InterPro" id="IPR015943">
    <property type="entry name" value="WD40/YVTN_repeat-like_dom_sf"/>
</dbReference>
<dbReference type="PANTHER" id="PTHR13954:SF6">
    <property type="entry name" value="NON-SPECIFIC SERINE_THREONINE PROTEIN KINASE"/>
    <property type="match status" value="1"/>
</dbReference>
<organism evidence="16 17">
    <name type="scientific">Malassezia pachydermatis</name>
    <dbReference type="NCBI Taxonomy" id="77020"/>
    <lineage>
        <taxon>Eukaryota</taxon>
        <taxon>Fungi</taxon>
        <taxon>Dikarya</taxon>
        <taxon>Basidiomycota</taxon>
        <taxon>Ustilaginomycotina</taxon>
        <taxon>Malasseziomycetes</taxon>
        <taxon>Malasseziales</taxon>
        <taxon>Malasseziaceae</taxon>
        <taxon>Malassezia</taxon>
    </lineage>
</organism>
<dbReference type="Gene3D" id="3.30.200.20">
    <property type="entry name" value="Phosphorylase Kinase, domain 1"/>
    <property type="match status" value="1"/>
</dbReference>